<protein>
    <submittedName>
        <fullName evidence="1">Uncharacterized protein</fullName>
    </submittedName>
</protein>
<sequence length="73" mass="8101">MVYADGMEVELFDQVGITIGGRVFSGQITCRHPRKETVRVGYFDTEDTKKNGDGRWKVATVPVAQVELVARDG</sequence>
<evidence type="ECO:0000313" key="2">
    <source>
        <dbReference type="Proteomes" id="UP001589670"/>
    </source>
</evidence>
<dbReference type="EMBL" id="JBHMEC010000004">
    <property type="protein sequence ID" value="MFB9148733.1"/>
    <property type="molecule type" value="Genomic_DNA"/>
</dbReference>
<keyword evidence="2" id="KW-1185">Reference proteome</keyword>
<name>A0ABV5HWC9_9RHOB</name>
<dbReference type="Proteomes" id="UP001589670">
    <property type="component" value="Unassembled WGS sequence"/>
</dbReference>
<proteinExistence type="predicted"/>
<accession>A0ABV5HWC9</accession>
<dbReference type="RefSeq" id="WP_377066943.1">
    <property type="nucleotide sequence ID" value="NZ_JBHMEC010000004.1"/>
</dbReference>
<reference evidence="1 2" key="1">
    <citation type="submission" date="2024-09" db="EMBL/GenBank/DDBJ databases">
        <authorList>
            <person name="Sun Q."/>
            <person name="Mori K."/>
        </authorList>
    </citation>
    <scope>NUCLEOTIDE SEQUENCE [LARGE SCALE GENOMIC DNA]</scope>
    <source>
        <strain evidence="1 2">CECT 9424</strain>
    </source>
</reference>
<gene>
    <name evidence="1" type="ORF">ACFFU4_03080</name>
</gene>
<organism evidence="1 2">
    <name type="scientific">Roseovarius ramblicola</name>
    <dbReference type="NCBI Taxonomy" id="2022336"/>
    <lineage>
        <taxon>Bacteria</taxon>
        <taxon>Pseudomonadati</taxon>
        <taxon>Pseudomonadota</taxon>
        <taxon>Alphaproteobacteria</taxon>
        <taxon>Rhodobacterales</taxon>
        <taxon>Roseobacteraceae</taxon>
        <taxon>Roseovarius</taxon>
    </lineage>
</organism>
<evidence type="ECO:0000313" key="1">
    <source>
        <dbReference type="EMBL" id="MFB9148733.1"/>
    </source>
</evidence>
<comment type="caution">
    <text evidence="1">The sequence shown here is derived from an EMBL/GenBank/DDBJ whole genome shotgun (WGS) entry which is preliminary data.</text>
</comment>